<accession>A0ABP7XFD9</accession>
<reference evidence="3" key="1">
    <citation type="journal article" date="2019" name="Int. J. Syst. Evol. Microbiol.">
        <title>The Global Catalogue of Microorganisms (GCM) 10K type strain sequencing project: providing services to taxonomists for standard genome sequencing and annotation.</title>
        <authorList>
            <consortium name="The Broad Institute Genomics Platform"/>
            <consortium name="The Broad Institute Genome Sequencing Center for Infectious Disease"/>
            <person name="Wu L."/>
            <person name="Ma J."/>
        </authorList>
    </citation>
    <scope>NUCLEOTIDE SEQUENCE [LARGE SCALE GENOMIC DNA]</scope>
    <source>
        <strain evidence="3">JCM 16703</strain>
    </source>
</reference>
<dbReference type="SUPFAM" id="SSF52540">
    <property type="entry name" value="P-loop containing nucleoside triphosphate hydrolases"/>
    <property type="match status" value="1"/>
</dbReference>
<keyword evidence="3" id="KW-1185">Reference proteome</keyword>
<organism evidence="2 3">
    <name type="scientific">Nocardioides fonticola</name>
    <dbReference type="NCBI Taxonomy" id="450363"/>
    <lineage>
        <taxon>Bacteria</taxon>
        <taxon>Bacillati</taxon>
        <taxon>Actinomycetota</taxon>
        <taxon>Actinomycetes</taxon>
        <taxon>Propionibacteriales</taxon>
        <taxon>Nocardioidaceae</taxon>
        <taxon>Nocardioides</taxon>
    </lineage>
</organism>
<dbReference type="InterPro" id="IPR027417">
    <property type="entry name" value="P-loop_NTPase"/>
</dbReference>
<dbReference type="Gene3D" id="3.40.50.300">
    <property type="entry name" value="P-loop containing nucleotide triphosphate hydrolases"/>
    <property type="match status" value="1"/>
</dbReference>
<protein>
    <recommendedName>
        <fullName evidence="4">Sulfotransferase family protein</fullName>
    </recommendedName>
</protein>
<sequence length="376" mass="41735">MARRVFLHIGLPKTATTYLQTIVWSNRDVAAAQGLTLPGRERRDHLWASRVVRETPKRPRPDREHEAWRRILDDVAAATGDVLISHEFFAAASGAQARAVLEALAPAEVHVVITAREPLGLFTASWQESLKNRGTTPMAEYGRTESSRPEDIWDWRTLDLRLVLRRWRKAVAADRIHVLPLDPRAARDEIWHRFAGLLGLDAAAFDTSAGFSNQSMGVVEAELLRRVNHHLHGFSSALDRGVWIRSFLADDRLVPRGGERFWPLPDQIEDCRRRGEATLRFLREHPVDVVGDPELLRVPTVIEPRRTPDSVTDAEIAAAGAEVIAVLLEDVRAARRGSAAVEADDVEGGEDDGGPRAPASVLGRVRLGRRRNGGAG</sequence>
<dbReference type="RefSeq" id="WP_344732199.1">
    <property type="nucleotide sequence ID" value="NZ_BAAAZH010000008.1"/>
</dbReference>
<evidence type="ECO:0000313" key="3">
    <source>
        <dbReference type="Proteomes" id="UP001501495"/>
    </source>
</evidence>
<dbReference type="EMBL" id="BAAAZH010000008">
    <property type="protein sequence ID" value="GAA4113357.1"/>
    <property type="molecule type" value="Genomic_DNA"/>
</dbReference>
<feature type="compositionally biased region" description="Acidic residues" evidence="1">
    <location>
        <begin position="342"/>
        <end position="352"/>
    </location>
</feature>
<evidence type="ECO:0000313" key="2">
    <source>
        <dbReference type="EMBL" id="GAA4113357.1"/>
    </source>
</evidence>
<evidence type="ECO:0008006" key="4">
    <source>
        <dbReference type="Google" id="ProtNLM"/>
    </source>
</evidence>
<feature type="region of interest" description="Disordered" evidence="1">
    <location>
        <begin position="340"/>
        <end position="376"/>
    </location>
</feature>
<name>A0ABP7XFD9_9ACTN</name>
<gene>
    <name evidence="2" type="ORF">GCM10022215_10540</name>
</gene>
<feature type="compositionally biased region" description="Basic residues" evidence="1">
    <location>
        <begin position="366"/>
        <end position="376"/>
    </location>
</feature>
<dbReference type="Proteomes" id="UP001501495">
    <property type="component" value="Unassembled WGS sequence"/>
</dbReference>
<evidence type="ECO:0000256" key="1">
    <source>
        <dbReference type="SAM" id="MobiDB-lite"/>
    </source>
</evidence>
<proteinExistence type="predicted"/>
<comment type="caution">
    <text evidence="2">The sequence shown here is derived from an EMBL/GenBank/DDBJ whole genome shotgun (WGS) entry which is preliminary data.</text>
</comment>